<dbReference type="EMBL" id="AP005722">
    <property type="protein sequence ID" value="BAD36294.1"/>
    <property type="molecule type" value="Genomic_DNA"/>
</dbReference>
<name>Q69MY1_ORYSJ</name>
<gene>
    <name evidence="2" type="primary">OJ1261_A08.48</name>
</gene>
<evidence type="ECO:0000313" key="3">
    <source>
        <dbReference type="Proteomes" id="UP000000763"/>
    </source>
</evidence>
<accession>Q69MY1</accession>
<sequence length="59" mass="6579">MGANTAAAGVKRLYQRLAPTHHARRRWPGEDGEPTRAVGESGRGRRRYELEVEMAMSGK</sequence>
<feature type="region of interest" description="Disordered" evidence="1">
    <location>
        <begin position="16"/>
        <end position="45"/>
    </location>
</feature>
<organism evidence="2 3">
    <name type="scientific">Oryza sativa subsp. japonica</name>
    <name type="common">Rice</name>
    <dbReference type="NCBI Taxonomy" id="39947"/>
    <lineage>
        <taxon>Eukaryota</taxon>
        <taxon>Viridiplantae</taxon>
        <taxon>Streptophyta</taxon>
        <taxon>Embryophyta</taxon>
        <taxon>Tracheophyta</taxon>
        <taxon>Spermatophyta</taxon>
        <taxon>Magnoliopsida</taxon>
        <taxon>Liliopsida</taxon>
        <taxon>Poales</taxon>
        <taxon>Poaceae</taxon>
        <taxon>BOP clade</taxon>
        <taxon>Oryzoideae</taxon>
        <taxon>Oryzeae</taxon>
        <taxon>Oryzinae</taxon>
        <taxon>Oryza</taxon>
        <taxon>Oryza sativa</taxon>
    </lineage>
</organism>
<proteinExistence type="predicted"/>
<reference evidence="3" key="2">
    <citation type="journal article" date="2008" name="Nucleic Acids Res.">
        <title>The rice annotation project database (RAP-DB): 2008 update.</title>
        <authorList>
            <consortium name="The rice annotation project (RAP)"/>
        </authorList>
    </citation>
    <scope>GENOME REANNOTATION</scope>
    <source>
        <strain evidence="3">cv. Nipponbare</strain>
    </source>
</reference>
<evidence type="ECO:0000256" key="1">
    <source>
        <dbReference type="SAM" id="MobiDB-lite"/>
    </source>
</evidence>
<dbReference type="AlphaFoldDB" id="Q69MY1"/>
<evidence type="ECO:0000313" key="2">
    <source>
        <dbReference type="EMBL" id="BAD36294.1"/>
    </source>
</evidence>
<dbReference type="Proteomes" id="UP000000763">
    <property type="component" value="Chromosome 9"/>
</dbReference>
<reference evidence="3" key="1">
    <citation type="journal article" date="2005" name="Nature">
        <title>The map-based sequence of the rice genome.</title>
        <authorList>
            <consortium name="International rice genome sequencing project (IRGSP)"/>
            <person name="Matsumoto T."/>
            <person name="Wu J."/>
            <person name="Kanamori H."/>
            <person name="Katayose Y."/>
            <person name="Fujisawa M."/>
            <person name="Namiki N."/>
            <person name="Mizuno H."/>
            <person name="Yamamoto K."/>
            <person name="Antonio B.A."/>
            <person name="Baba T."/>
            <person name="Sakata K."/>
            <person name="Nagamura Y."/>
            <person name="Aoki H."/>
            <person name="Arikawa K."/>
            <person name="Arita K."/>
            <person name="Bito T."/>
            <person name="Chiden Y."/>
            <person name="Fujitsuka N."/>
            <person name="Fukunaka R."/>
            <person name="Hamada M."/>
            <person name="Harada C."/>
            <person name="Hayashi A."/>
            <person name="Hijishita S."/>
            <person name="Honda M."/>
            <person name="Hosokawa S."/>
            <person name="Ichikawa Y."/>
            <person name="Idonuma A."/>
            <person name="Iijima M."/>
            <person name="Ikeda M."/>
            <person name="Ikeno M."/>
            <person name="Ito K."/>
            <person name="Ito S."/>
            <person name="Ito T."/>
            <person name="Ito Y."/>
            <person name="Ito Y."/>
            <person name="Iwabuchi A."/>
            <person name="Kamiya K."/>
            <person name="Karasawa W."/>
            <person name="Kurita K."/>
            <person name="Katagiri S."/>
            <person name="Kikuta A."/>
            <person name="Kobayashi H."/>
            <person name="Kobayashi N."/>
            <person name="Machita K."/>
            <person name="Maehara T."/>
            <person name="Masukawa M."/>
            <person name="Mizubayashi T."/>
            <person name="Mukai Y."/>
            <person name="Nagasaki H."/>
            <person name="Nagata Y."/>
            <person name="Naito S."/>
            <person name="Nakashima M."/>
            <person name="Nakama Y."/>
            <person name="Nakamichi Y."/>
            <person name="Nakamura M."/>
            <person name="Meguro A."/>
            <person name="Negishi M."/>
            <person name="Ohta I."/>
            <person name="Ohta T."/>
            <person name="Okamoto M."/>
            <person name="Ono N."/>
            <person name="Saji S."/>
            <person name="Sakaguchi M."/>
            <person name="Sakai K."/>
            <person name="Shibata M."/>
            <person name="Shimokawa T."/>
            <person name="Song J."/>
            <person name="Takazaki Y."/>
            <person name="Terasawa K."/>
            <person name="Tsugane M."/>
            <person name="Tsuji K."/>
            <person name="Ueda S."/>
            <person name="Waki K."/>
            <person name="Yamagata H."/>
            <person name="Yamamoto M."/>
            <person name="Yamamoto S."/>
            <person name="Yamane H."/>
            <person name="Yoshiki S."/>
            <person name="Yoshihara R."/>
            <person name="Yukawa K."/>
            <person name="Zhong H."/>
            <person name="Yano M."/>
            <person name="Yuan Q."/>
            <person name="Ouyang S."/>
            <person name="Liu J."/>
            <person name="Jones K.M."/>
            <person name="Gansberger K."/>
            <person name="Moffat K."/>
            <person name="Hill J."/>
            <person name="Bera J."/>
            <person name="Fadrosh D."/>
            <person name="Jin S."/>
            <person name="Johri S."/>
            <person name="Kim M."/>
            <person name="Overton L."/>
            <person name="Reardon M."/>
            <person name="Tsitrin T."/>
            <person name="Vuong H."/>
            <person name="Weaver B."/>
            <person name="Ciecko A."/>
            <person name="Tallon L."/>
            <person name="Jackson J."/>
            <person name="Pai G."/>
            <person name="Aken S.V."/>
            <person name="Utterback T."/>
            <person name="Reidmuller S."/>
            <person name="Feldblyum T."/>
            <person name="Hsiao J."/>
            <person name="Zismann V."/>
            <person name="Iobst S."/>
            <person name="de Vazeille A.R."/>
            <person name="Buell C.R."/>
            <person name="Ying K."/>
            <person name="Li Y."/>
            <person name="Lu T."/>
            <person name="Huang Y."/>
            <person name="Zhao Q."/>
            <person name="Feng Q."/>
            <person name="Zhang L."/>
            <person name="Zhu J."/>
            <person name="Weng Q."/>
            <person name="Mu J."/>
            <person name="Lu Y."/>
            <person name="Fan D."/>
            <person name="Liu Y."/>
            <person name="Guan J."/>
            <person name="Zhang Y."/>
            <person name="Yu S."/>
            <person name="Liu X."/>
            <person name="Zhang Y."/>
            <person name="Hong G."/>
            <person name="Han B."/>
            <person name="Choisne N."/>
            <person name="Demange N."/>
            <person name="Orjeda G."/>
            <person name="Samain S."/>
            <person name="Cattolico L."/>
            <person name="Pelletier E."/>
            <person name="Couloux A."/>
            <person name="Segurens B."/>
            <person name="Wincker P."/>
            <person name="D'Hont A."/>
            <person name="Scarpelli C."/>
            <person name="Weissenbach J."/>
            <person name="Salanoubat M."/>
            <person name="Quetier F."/>
            <person name="Yu Y."/>
            <person name="Kim H.R."/>
            <person name="Rambo T."/>
            <person name="Currie J."/>
            <person name="Collura K."/>
            <person name="Luo M."/>
            <person name="Yang T."/>
            <person name="Ammiraju J.S.S."/>
            <person name="Engler F."/>
            <person name="Soderlund C."/>
            <person name="Wing R.A."/>
            <person name="Palmer L.E."/>
            <person name="de la Bastide M."/>
            <person name="Spiegel L."/>
            <person name="Nascimento L."/>
            <person name="Zutavern T."/>
            <person name="O'Shaughnessy A."/>
            <person name="Dike S."/>
            <person name="Dedhia N."/>
            <person name="Preston R."/>
            <person name="Balija V."/>
            <person name="McCombie W.R."/>
            <person name="Chow T."/>
            <person name="Chen H."/>
            <person name="Chung M."/>
            <person name="Chen C."/>
            <person name="Shaw J."/>
            <person name="Wu H."/>
            <person name="Hsiao K."/>
            <person name="Chao Y."/>
            <person name="Chu M."/>
            <person name="Cheng C."/>
            <person name="Hour A."/>
            <person name="Lee P."/>
            <person name="Lin S."/>
            <person name="Lin Y."/>
            <person name="Liou J."/>
            <person name="Liu S."/>
            <person name="Hsing Y."/>
            <person name="Raghuvanshi S."/>
            <person name="Mohanty A."/>
            <person name="Bharti A.K."/>
            <person name="Gaur A."/>
            <person name="Gupta V."/>
            <person name="Kumar D."/>
            <person name="Ravi V."/>
            <person name="Vij S."/>
            <person name="Kapur A."/>
            <person name="Khurana P."/>
            <person name="Khurana P."/>
            <person name="Khurana J.P."/>
            <person name="Tyagi A.K."/>
            <person name="Gaikwad K."/>
            <person name="Singh A."/>
            <person name="Dalal V."/>
            <person name="Srivastava S."/>
            <person name="Dixit A."/>
            <person name="Pal A.K."/>
            <person name="Ghazi I.A."/>
            <person name="Yadav M."/>
            <person name="Pandit A."/>
            <person name="Bhargava A."/>
            <person name="Sureshbabu K."/>
            <person name="Batra K."/>
            <person name="Sharma T.R."/>
            <person name="Mohapatra T."/>
            <person name="Singh N.K."/>
            <person name="Messing J."/>
            <person name="Nelson A.B."/>
            <person name="Fuks G."/>
            <person name="Kavchok S."/>
            <person name="Keizer G."/>
            <person name="Linton E."/>
            <person name="Llaca V."/>
            <person name="Song R."/>
            <person name="Tanyolac B."/>
            <person name="Young S."/>
            <person name="Ho-Il K."/>
            <person name="Hahn J.H."/>
            <person name="Sangsakoo G."/>
            <person name="Vanavichit A."/>
            <person name="de Mattos Luiz.A.T."/>
            <person name="Zimmer P.D."/>
            <person name="Malone G."/>
            <person name="Dellagostin O."/>
            <person name="de Oliveira A.C."/>
            <person name="Bevan M."/>
            <person name="Bancroft I."/>
            <person name="Minx P."/>
            <person name="Cordum H."/>
            <person name="Wilson R."/>
            <person name="Cheng Z."/>
            <person name="Jin W."/>
            <person name="Jiang J."/>
            <person name="Leong S.A."/>
            <person name="Iwama H."/>
            <person name="Gojobori T."/>
            <person name="Itoh T."/>
            <person name="Niimura Y."/>
            <person name="Fujii Y."/>
            <person name="Habara T."/>
            <person name="Sakai H."/>
            <person name="Sato Y."/>
            <person name="Wilson G."/>
            <person name="Kumar K."/>
            <person name="McCouch S."/>
            <person name="Juretic N."/>
            <person name="Hoen D."/>
            <person name="Wright S."/>
            <person name="Bruskiewich R."/>
            <person name="Bureau T."/>
            <person name="Miyao A."/>
            <person name="Hirochika H."/>
            <person name="Nishikawa T."/>
            <person name="Kadowaki K."/>
            <person name="Sugiura M."/>
            <person name="Burr B."/>
            <person name="Sasaki T."/>
        </authorList>
    </citation>
    <scope>NUCLEOTIDE SEQUENCE [LARGE SCALE GENOMIC DNA]</scope>
    <source>
        <strain evidence="3">cv. Nipponbare</strain>
    </source>
</reference>
<protein>
    <submittedName>
        <fullName evidence="2">Uncharacterized protein</fullName>
    </submittedName>
</protein>